<evidence type="ECO:0000256" key="2">
    <source>
        <dbReference type="ARBA" id="ARBA00022801"/>
    </source>
</evidence>
<name>A0A7X5J8K0_9HYPH</name>
<protein>
    <submittedName>
        <fullName evidence="4">Hydroxyphenylacetyl-CoA thioesterase PaaI</fullName>
    </submittedName>
</protein>
<comment type="caution">
    <text evidence="4">The sequence shown here is derived from an EMBL/GenBank/DDBJ whole genome shotgun (WGS) entry which is preliminary data.</text>
</comment>
<evidence type="ECO:0000259" key="3">
    <source>
        <dbReference type="Pfam" id="PF03061"/>
    </source>
</evidence>
<dbReference type="NCBIfam" id="TIGR00369">
    <property type="entry name" value="unchar_dom_1"/>
    <property type="match status" value="1"/>
</dbReference>
<comment type="similarity">
    <text evidence="1">Belongs to the thioesterase PaaI family.</text>
</comment>
<dbReference type="Proteomes" id="UP000586722">
    <property type="component" value="Unassembled WGS sequence"/>
</dbReference>
<dbReference type="PANTHER" id="PTHR42856:SF1">
    <property type="entry name" value="ACYL-COENZYME A THIOESTERASE PAAI"/>
    <property type="match status" value="1"/>
</dbReference>
<sequence length="155" mass="15886">MTASLTPQQLAEASAAAMWAGDNASAGLGMQLTHIAPGEATLSMTLTDAMTNGHKTGHGGFIFALADSAFAFACNSHNQRAVAQHCSITYIAPAFAGDVLTATAREISRAGRSGIYDVRVTNQTGAILAEFRGHSRTVKGTHVPLAGETDTGPAG</sequence>
<gene>
    <name evidence="4" type="primary">paaI</name>
    <name evidence="4" type="ORF">GWI72_06680</name>
</gene>
<dbReference type="CDD" id="cd03443">
    <property type="entry name" value="PaaI_thioesterase"/>
    <property type="match status" value="1"/>
</dbReference>
<dbReference type="GO" id="GO:0016289">
    <property type="term" value="F:acyl-CoA hydrolase activity"/>
    <property type="evidence" value="ECO:0007669"/>
    <property type="project" value="TreeGrafter"/>
</dbReference>
<evidence type="ECO:0000313" key="5">
    <source>
        <dbReference type="Proteomes" id="UP000586722"/>
    </source>
</evidence>
<dbReference type="InterPro" id="IPR006683">
    <property type="entry name" value="Thioestr_dom"/>
</dbReference>
<feature type="domain" description="Thioesterase" evidence="3">
    <location>
        <begin position="57"/>
        <end position="126"/>
    </location>
</feature>
<evidence type="ECO:0000256" key="1">
    <source>
        <dbReference type="ARBA" id="ARBA00008324"/>
    </source>
</evidence>
<dbReference type="EMBL" id="JAABLQ010000001">
    <property type="protein sequence ID" value="NBN77952.1"/>
    <property type="molecule type" value="Genomic_DNA"/>
</dbReference>
<accession>A0A7X5J8K0</accession>
<dbReference type="RefSeq" id="WP_161708184.1">
    <property type="nucleotide sequence ID" value="NZ_JAABLQ010000001.1"/>
</dbReference>
<dbReference type="InterPro" id="IPR029069">
    <property type="entry name" value="HotDog_dom_sf"/>
</dbReference>
<keyword evidence="5" id="KW-1185">Reference proteome</keyword>
<dbReference type="AlphaFoldDB" id="A0A7X5J8K0"/>
<dbReference type="InterPro" id="IPR011973">
    <property type="entry name" value="PaaD"/>
</dbReference>
<dbReference type="Gene3D" id="3.10.129.10">
    <property type="entry name" value="Hotdog Thioesterase"/>
    <property type="match status" value="1"/>
</dbReference>
<evidence type="ECO:0000313" key="4">
    <source>
        <dbReference type="EMBL" id="NBN77952.1"/>
    </source>
</evidence>
<dbReference type="SUPFAM" id="SSF54637">
    <property type="entry name" value="Thioesterase/thiol ester dehydrase-isomerase"/>
    <property type="match status" value="1"/>
</dbReference>
<keyword evidence="2" id="KW-0378">Hydrolase</keyword>
<reference evidence="5" key="1">
    <citation type="submission" date="2020-01" db="EMBL/GenBank/DDBJ databases">
        <authorList>
            <person name="Fang Y."/>
            <person name="Sun R."/>
            <person name="Nie L."/>
            <person name="He J."/>
            <person name="Hao L."/>
            <person name="Wang L."/>
            <person name="Su S."/>
            <person name="Lv E."/>
            <person name="Zhang Z."/>
            <person name="Xie R."/>
            <person name="Liu H."/>
        </authorList>
    </citation>
    <scope>NUCLEOTIDE SEQUENCE [LARGE SCALE GENOMIC DNA]</scope>
    <source>
        <strain evidence="5">XCT-53</strain>
    </source>
</reference>
<dbReference type="InterPro" id="IPR003736">
    <property type="entry name" value="PAAI_dom"/>
</dbReference>
<dbReference type="InterPro" id="IPR052723">
    <property type="entry name" value="Acyl-CoA_thioesterase_PaaI"/>
</dbReference>
<dbReference type="FunFam" id="3.10.129.10:FF:000022">
    <property type="entry name" value="Phenylacetic acid degradation protein"/>
    <property type="match status" value="1"/>
</dbReference>
<dbReference type="Pfam" id="PF03061">
    <property type="entry name" value="4HBT"/>
    <property type="match status" value="1"/>
</dbReference>
<dbReference type="PANTHER" id="PTHR42856">
    <property type="entry name" value="ACYL-COENZYME A THIOESTERASE PAAI"/>
    <property type="match status" value="1"/>
</dbReference>
<dbReference type="NCBIfam" id="TIGR02286">
    <property type="entry name" value="PaaD"/>
    <property type="match status" value="1"/>
</dbReference>
<organism evidence="4 5">
    <name type="scientific">Pannonibacter tanglangensis</name>
    <dbReference type="NCBI Taxonomy" id="2750084"/>
    <lineage>
        <taxon>Bacteria</taxon>
        <taxon>Pseudomonadati</taxon>
        <taxon>Pseudomonadota</taxon>
        <taxon>Alphaproteobacteria</taxon>
        <taxon>Hyphomicrobiales</taxon>
        <taxon>Stappiaceae</taxon>
        <taxon>Pannonibacter</taxon>
    </lineage>
</organism>
<proteinExistence type="inferred from homology"/>